<dbReference type="Proteomes" id="UP000487117">
    <property type="component" value="Unassembled WGS sequence"/>
</dbReference>
<gene>
    <name evidence="2" type="ORF">GAK31_03496</name>
</gene>
<evidence type="ECO:0000256" key="1">
    <source>
        <dbReference type="SAM" id="SignalP"/>
    </source>
</evidence>
<comment type="caution">
    <text evidence="2">The sequence shown here is derived from an EMBL/GenBank/DDBJ whole genome shotgun (WGS) entry which is preliminary data.</text>
</comment>
<feature type="chain" id="PRO_5030694928" description="Tetratricopeptide repeat protein" evidence="1">
    <location>
        <begin position="23"/>
        <end position="213"/>
    </location>
</feature>
<name>A0A7V8FDQ5_STEMA</name>
<keyword evidence="1" id="KW-0732">Signal</keyword>
<proteinExistence type="predicted"/>
<evidence type="ECO:0008006" key="4">
    <source>
        <dbReference type="Google" id="ProtNLM"/>
    </source>
</evidence>
<organism evidence="2 3">
    <name type="scientific">Stenotrophomonas maltophilia</name>
    <name type="common">Pseudomonas maltophilia</name>
    <name type="synonym">Xanthomonas maltophilia</name>
    <dbReference type="NCBI Taxonomy" id="40324"/>
    <lineage>
        <taxon>Bacteria</taxon>
        <taxon>Pseudomonadati</taxon>
        <taxon>Pseudomonadota</taxon>
        <taxon>Gammaproteobacteria</taxon>
        <taxon>Lysobacterales</taxon>
        <taxon>Lysobacteraceae</taxon>
        <taxon>Stenotrophomonas</taxon>
        <taxon>Stenotrophomonas maltophilia group</taxon>
    </lineage>
</organism>
<sequence length="213" mass="23030">MMFSGLRVAALMLAAGTTTAWAATGLPAPQEFYFEKDAAAAPVMVVAPGADPGALVAQLIKQRERDRKVAEATVQLADVAIAQGRAEQGDNLYSDALAEWPAASSNGRVVRWNHGWSLLRRGQMDAALGQWQAATSGLRGNPSWLPPTYALALWRLGEKGEAVKWYAAAVRTEPTLWSDASHYASLLPDWHEDERATLGEVQAAWLAQPPAWP</sequence>
<dbReference type="AlphaFoldDB" id="A0A7V8FDQ5"/>
<feature type="signal peptide" evidence="1">
    <location>
        <begin position="1"/>
        <end position="22"/>
    </location>
</feature>
<accession>A0A7V8FDQ5</accession>
<dbReference type="SUPFAM" id="SSF48452">
    <property type="entry name" value="TPR-like"/>
    <property type="match status" value="1"/>
</dbReference>
<evidence type="ECO:0000313" key="3">
    <source>
        <dbReference type="Proteomes" id="UP000487117"/>
    </source>
</evidence>
<protein>
    <recommendedName>
        <fullName evidence="4">Tetratricopeptide repeat protein</fullName>
    </recommendedName>
</protein>
<dbReference type="EMBL" id="WNDS01000005">
    <property type="protein sequence ID" value="KAF1013347.1"/>
    <property type="molecule type" value="Genomic_DNA"/>
</dbReference>
<reference evidence="3" key="1">
    <citation type="journal article" date="2020" name="MBio">
        <title>Horizontal gene transfer to a defensive symbiont with a reduced genome amongst a multipartite beetle microbiome.</title>
        <authorList>
            <person name="Waterworth S.C."/>
            <person name="Florez L.V."/>
            <person name="Rees E.R."/>
            <person name="Hertweck C."/>
            <person name="Kaltenpoth M."/>
            <person name="Kwan J.C."/>
        </authorList>
    </citation>
    <scope>NUCLEOTIDE SEQUENCE [LARGE SCALE GENOMIC DNA]</scope>
</reference>
<dbReference type="Gene3D" id="1.25.40.10">
    <property type="entry name" value="Tetratricopeptide repeat domain"/>
    <property type="match status" value="1"/>
</dbReference>
<dbReference type="InterPro" id="IPR011990">
    <property type="entry name" value="TPR-like_helical_dom_sf"/>
</dbReference>
<evidence type="ECO:0000313" key="2">
    <source>
        <dbReference type="EMBL" id="KAF1013347.1"/>
    </source>
</evidence>